<comment type="caution">
    <text evidence="3">The sequence shown here is derived from an EMBL/GenBank/DDBJ whole genome shotgun (WGS) entry which is preliminary data.</text>
</comment>
<evidence type="ECO:0000313" key="4">
    <source>
        <dbReference type="Proteomes" id="UP001430356"/>
    </source>
</evidence>
<feature type="compositionally biased region" description="Low complexity" evidence="1">
    <location>
        <begin position="820"/>
        <end position="840"/>
    </location>
</feature>
<proteinExistence type="predicted"/>
<dbReference type="InterPro" id="IPR007557">
    <property type="entry name" value="PSP1_C"/>
</dbReference>
<feature type="region of interest" description="Disordered" evidence="1">
    <location>
        <begin position="346"/>
        <end position="394"/>
    </location>
</feature>
<dbReference type="EMBL" id="JAECZO010000049">
    <property type="protein sequence ID" value="KAK7195169.1"/>
    <property type="molecule type" value="Genomic_DNA"/>
</dbReference>
<dbReference type="Pfam" id="PF04468">
    <property type="entry name" value="PSP1"/>
    <property type="match status" value="1"/>
</dbReference>
<dbReference type="GO" id="GO:0005737">
    <property type="term" value="C:cytoplasm"/>
    <property type="evidence" value="ECO:0007669"/>
    <property type="project" value="TreeGrafter"/>
</dbReference>
<dbReference type="InterPro" id="IPR047767">
    <property type="entry name" value="PSP1-like"/>
</dbReference>
<feature type="compositionally biased region" description="Low complexity" evidence="1">
    <location>
        <begin position="669"/>
        <end position="683"/>
    </location>
</feature>
<dbReference type="AlphaFoldDB" id="A0AAW0EP54"/>
<protein>
    <submittedName>
        <fullName evidence="3">PSP1 C-terminal conserved region containing protein</fullName>
    </submittedName>
</protein>
<keyword evidence="4" id="KW-1185">Reference proteome</keyword>
<feature type="compositionally biased region" description="Pro residues" evidence="1">
    <location>
        <begin position="809"/>
        <end position="819"/>
    </location>
</feature>
<evidence type="ECO:0000313" key="3">
    <source>
        <dbReference type="EMBL" id="KAK7195169.1"/>
    </source>
</evidence>
<feature type="region of interest" description="Disordered" evidence="1">
    <location>
        <begin position="665"/>
        <end position="755"/>
    </location>
</feature>
<sequence>MSSKVVADSGSATGGAAYNTRRHAGAHSSNRRATASRAGAPRKAPVNAAVEDVAGDGSRHVRAPLHDTHASKPRLSARSKPSQGDTVAAATTTTTTATATAAARPRREPASAAAVAPVPIRALSASSPEFIPRQYMQSQHDDSAAANTRAELSVASPASPQSCQMSSAVSPHIFTSRSADAWSSAHRSESTAGVDQPAATAAIAGHTAGSPSLSAVSAHHLRGAYARATAAAGAANRETAAAAAAAAATGGLCLQHVNPYASGGVAASVTAAQRMQAQTEMLLHQQQQHQQQHRPALETTCGALPATRGVYGPSVAVYHPQFIDVASGSMSMTPFALLQDRLDASVGEDGGAADHRGEEAMSPPAEADARSDGTAAGEAHRFSHASSAAAPPSLSQRRVSAVTAALLAIQDAKLAEQVLRGTAGAPSQQRSRELYVAAAAVTATPAPLGPQRRAPGGAPASVAAPAEAADAEVSVHETPKRRTSAAPTGAIAGAVHDGRLGSGAATTERMFACLASTGERADGGWSGSAMGLTGSTRRALPTRCDDDDDYDGGEAGTVEGRRSGSVTPTTTPAKVLAVEGSPFVMAAADTSDVSAARAYRRSVSPEGDAVTPVDSCAAESVNTTSTASLLHHAQGNSSSNSSLHSGSNANLQRAMMHLIAQIHTSNGRAQHAQATSAAAAAAAVTPQKPSGHAAVSPGTFKTPEVERVPSARPSASKSTASRIITTIIHSPSTSGANHRGEPAATTTVASEPALQAKGSRAAAAAAAAAEPKGAQRSLASCLEAIAPQRAEGARQGQTTSATRAKATPTPAPVAPPPPSSSSGSSASAAASAAAAMPVPRSQRRGARQTTASHAETTQPPAAQQANRYAVVIEGHMQRRVTAVSTTTLKRGVCVLFEEDRGIDMGRVVQCDVLDSDEAAGAVATLASATSPLSRRDRPAPVLRLATADEEYRWLYADVKEAEATVEPCREAAARLGLPVTVVAAVYQFNRAKLTFYYESPTRVDFRPLLPSLFSRFHCRIWMARMETPESMPPVSPTPN</sequence>
<dbReference type="PROSITE" id="PS51411">
    <property type="entry name" value="PSP1_C"/>
    <property type="match status" value="1"/>
</dbReference>
<dbReference type="PANTHER" id="PTHR43830:SF20">
    <property type="entry name" value="PSP1 C-TERMINAL DOMAIN-CONTAINING PROTEIN"/>
    <property type="match status" value="1"/>
</dbReference>
<feature type="compositionally biased region" description="Low complexity" evidence="1">
    <location>
        <begin position="798"/>
        <end position="808"/>
    </location>
</feature>
<feature type="compositionally biased region" description="Low complexity" evidence="1">
    <location>
        <begin position="384"/>
        <end position="394"/>
    </location>
</feature>
<feature type="region of interest" description="Disordered" evidence="1">
    <location>
        <begin position="446"/>
        <end position="495"/>
    </location>
</feature>
<feature type="region of interest" description="Disordered" evidence="1">
    <location>
        <begin position="789"/>
        <end position="864"/>
    </location>
</feature>
<accession>A0AAW0EP54</accession>
<feature type="region of interest" description="Disordered" evidence="1">
    <location>
        <begin position="136"/>
        <end position="169"/>
    </location>
</feature>
<feature type="compositionally biased region" description="Low complexity" evidence="1">
    <location>
        <begin position="454"/>
        <end position="472"/>
    </location>
</feature>
<feature type="region of interest" description="Disordered" evidence="1">
    <location>
        <begin position="1"/>
        <end position="114"/>
    </location>
</feature>
<dbReference type="PANTHER" id="PTHR43830">
    <property type="entry name" value="PROTEIN PSP1"/>
    <property type="match status" value="1"/>
</dbReference>
<feature type="region of interest" description="Disordered" evidence="1">
    <location>
        <begin position="522"/>
        <end position="572"/>
    </location>
</feature>
<feature type="compositionally biased region" description="Low complexity" evidence="1">
    <location>
        <begin position="721"/>
        <end position="734"/>
    </location>
</feature>
<evidence type="ECO:0000259" key="2">
    <source>
        <dbReference type="PROSITE" id="PS51411"/>
    </source>
</evidence>
<evidence type="ECO:0000256" key="1">
    <source>
        <dbReference type="SAM" id="MobiDB-lite"/>
    </source>
</evidence>
<organism evidence="3 4">
    <name type="scientific">Novymonas esmeraldas</name>
    <dbReference type="NCBI Taxonomy" id="1808958"/>
    <lineage>
        <taxon>Eukaryota</taxon>
        <taxon>Discoba</taxon>
        <taxon>Euglenozoa</taxon>
        <taxon>Kinetoplastea</taxon>
        <taxon>Metakinetoplastina</taxon>
        <taxon>Trypanosomatida</taxon>
        <taxon>Trypanosomatidae</taxon>
        <taxon>Novymonas</taxon>
    </lineage>
</organism>
<gene>
    <name evidence="3" type="ORF">NESM_000441200</name>
</gene>
<name>A0AAW0EP54_9TRYP</name>
<dbReference type="Proteomes" id="UP001430356">
    <property type="component" value="Unassembled WGS sequence"/>
</dbReference>
<feature type="compositionally biased region" description="Polar residues" evidence="1">
    <location>
        <begin position="156"/>
        <end position="169"/>
    </location>
</feature>
<feature type="compositionally biased region" description="Low complexity" evidence="1">
    <location>
        <begin position="86"/>
        <end position="103"/>
    </location>
</feature>
<reference evidence="3 4" key="1">
    <citation type="journal article" date="2021" name="MBio">
        <title>A New Model Trypanosomatid, Novymonas esmeraldas: Genomic Perception of Its 'Candidatus Pandoraea novymonadis' Endosymbiont.</title>
        <authorList>
            <person name="Zakharova A."/>
            <person name="Saura A."/>
            <person name="Butenko A."/>
            <person name="Podesvova L."/>
            <person name="Warmusova S."/>
            <person name="Kostygov A.Y."/>
            <person name="Nenarokova A."/>
            <person name="Lukes J."/>
            <person name="Opperdoes F.R."/>
            <person name="Yurchenko V."/>
        </authorList>
    </citation>
    <scope>NUCLEOTIDE SEQUENCE [LARGE SCALE GENOMIC DNA]</scope>
    <source>
        <strain evidence="3 4">E262AT.01</strain>
    </source>
</reference>
<feature type="domain" description="PSP1 C-terminal" evidence="2">
    <location>
        <begin position="939"/>
        <end position="1025"/>
    </location>
</feature>